<dbReference type="Pfam" id="PF05309">
    <property type="entry name" value="TraE"/>
    <property type="match status" value="1"/>
</dbReference>
<evidence type="ECO:0000256" key="1">
    <source>
        <dbReference type="SAM" id="Phobius"/>
    </source>
</evidence>
<keyword evidence="1" id="KW-1133">Transmembrane helix</keyword>
<dbReference type="EMBL" id="LWRY01000247">
    <property type="protein sequence ID" value="OCX68819.1"/>
    <property type="molecule type" value="Genomic_DNA"/>
</dbReference>
<keyword evidence="1" id="KW-0472">Membrane</keyword>
<protein>
    <submittedName>
        <fullName evidence="2">Type IV conjugative transfer system protein TraE</fullName>
    </submittedName>
</protein>
<keyword evidence="1" id="KW-0812">Transmembrane</keyword>
<proteinExistence type="predicted"/>
<keyword evidence="3" id="KW-1185">Reference proteome</keyword>
<organism evidence="2 3">
    <name type="scientific">Acidithiobacillus thiooxidans</name>
    <name type="common">Thiobacillus thiooxidans</name>
    <dbReference type="NCBI Taxonomy" id="930"/>
    <lineage>
        <taxon>Bacteria</taxon>
        <taxon>Pseudomonadati</taxon>
        <taxon>Pseudomonadota</taxon>
        <taxon>Acidithiobacillia</taxon>
        <taxon>Acidithiobacillales</taxon>
        <taxon>Acidithiobacillaceae</taxon>
        <taxon>Acidithiobacillus</taxon>
    </lineage>
</organism>
<reference evidence="2" key="1">
    <citation type="journal article" date="2016" name="Int. J. Mol. Sci.">
        <title>Comparative genomics of the extreme acidophile Acidithiobacillus thiooxidans reveals intraspecific divergence and niche adaptation.</title>
        <authorList>
            <person name="Zhang X."/>
            <person name="Feng X."/>
            <person name="Tao J."/>
            <person name="Ma L."/>
            <person name="Xiao Y."/>
            <person name="Liang Y."/>
            <person name="Liu X."/>
            <person name="Yin H."/>
        </authorList>
    </citation>
    <scope>NUCLEOTIDE SEQUENCE [LARGE SCALE GENOMIC DNA]</scope>
    <source>
        <strain evidence="2">DXS-W</strain>
    </source>
</reference>
<name>A0A1C2HYJ7_ACITH</name>
<sequence length="202" mass="22680">MNFSIFKKTHDSLAQNNRIYLWVIVALVVVILMQQWSLVTERTRVVLEPPYLDKAVKIGYASADADYYESWGLFVAELVGNLTPGDASYVAKNLGKLFDSGDYQIVRGKVLASAAAERADQANFFFQAKKTIWQPINHTVFVYGILSQINNDGVTVSKVHYTFSMGVHIEAGRPVLDNFDAYEGEPHTIKWLINEGKSGEKK</sequence>
<evidence type="ECO:0000313" key="2">
    <source>
        <dbReference type="EMBL" id="OCX68819.1"/>
    </source>
</evidence>
<dbReference type="AlphaFoldDB" id="A0A1C2HYJ7"/>
<feature type="transmembrane region" description="Helical" evidence="1">
    <location>
        <begin position="20"/>
        <end position="39"/>
    </location>
</feature>
<accession>A0A1C2HYJ7</accession>
<dbReference type="Proteomes" id="UP000095008">
    <property type="component" value="Unassembled WGS sequence"/>
</dbReference>
<comment type="caution">
    <text evidence="2">The sequence shown here is derived from an EMBL/GenBank/DDBJ whole genome shotgun (WGS) entry which is preliminary data.</text>
</comment>
<dbReference type="OrthoDB" id="5298224at2"/>
<gene>
    <name evidence="2" type="ORF">A6M23_17010</name>
</gene>
<dbReference type="InterPro" id="IPR007973">
    <property type="entry name" value="Pilus_assembly_TraE"/>
</dbReference>
<dbReference type="NCBIfam" id="TIGR02761">
    <property type="entry name" value="TraE_TIGR"/>
    <property type="match status" value="1"/>
</dbReference>
<evidence type="ECO:0000313" key="3">
    <source>
        <dbReference type="Proteomes" id="UP000095008"/>
    </source>
</evidence>